<gene>
    <name evidence="7" type="primary">rpsT</name>
    <name evidence="9" type="ORF">ENQ20_20575</name>
</gene>
<dbReference type="InterPro" id="IPR002583">
    <property type="entry name" value="Ribosomal_bS20"/>
</dbReference>
<feature type="region of interest" description="Disordered" evidence="8">
    <location>
        <begin position="1"/>
        <end position="27"/>
    </location>
</feature>
<dbReference type="InterPro" id="IPR036510">
    <property type="entry name" value="Ribosomal_bS20_sf"/>
</dbReference>
<dbReference type="GO" id="GO:0005829">
    <property type="term" value="C:cytosol"/>
    <property type="evidence" value="ECO:0007669"/>
    <property type="project" value="TreeGrafter"/>
</dbReference>
<evidence type="ECO:0000256" key="7">
    <source>
        <dbReference type="HAMAP-Rule" id="MF_00500"/>
    </source>
</evidence>
<dbReference type="NCBIfam" id="TIGR00029">
    <property type="entry name" value="S20"/>
    <property type="match status" value="1"/>
</dbReference>
<sequence>MANTKSAEKRSRQTPVRTARNRVYRSSARTAVKKARLAILNGDPNAAELVRNAERALARAAQKGVIHRNNAARRTSRLVAMLHKHQAAA</sequence>
<evidence type="ECO:0000313" key="9">
    <source>
        <dbReference type="EMBL" id="HDX33853.1"/>
    </source>
</evidence>
<dbReference type="PANTHER" id="PTHR33398:SF1">
    <property type="entry name" value="SMALL RIBOSOMAL SUBUNIT PROTEIN BS20C"/>
    <property type="match status" value="1"/>
</dbReference>
<evidence type="ECO:0000256" key="4">
    <source>
        <dbReference type="ARBA" id="ARBA00022980"/>
    </source>
</evidence>
<organism evidence="9">
    <name type="scientific">Caldilinea aerophila</name>
    <dbReference type="NCBI Taxonomy" id="133453"/>
    <lineage>
        <taxon>Bacteria</taxon>
        <taxon>Bacillati</taxon>
        <taxon>Chloroflexota</taxon>
        <taxon>Caldilineae</taxon>
        <taxon>Caldilineales</taxon>
        <taxon>Caldilineaceae</taxon>
        <taxon>Caldilinea</taxon>
    </lineage>
</organism>
<keyword evidence="4 7" id="KW-0689">Ribosomal protein</keyword>
<evidence type="ECO:0000256" key="6">
    <source>
        <dbReference type="ARBA" id="ARBA00035136"/>
    </source>
</evidence>
<comment type="caution">
    <text evidence="9">The sequence shown here is derived from an EMBL/GenBank/DDBJ whole genome shotgun (WGS) entry which is preliminary data.</text>
</comment>
<comment type="function">
    <text evidence="7">Binds directly to 16S ribosomal RNA.</text>
</comment>
<dbReference type="Pfam" id="PF01649">
    <property type="entry name" value="Ribosomal_S20p"/>
    <property type="match status" value="1"/>
</dbReference>
<dbReference type="GO" id="GO:0070181">
    <property type="term" value="F:small ribosomal subunit rRNA binding"/>
    <property type="evidence" value="ECO:0007669"/>
    <property type="project" value="TreeGrafter"/>
</dbReference>
<comment type="similarity">
    <text evidence="1 7">Belongs to the bacterial ribosomal protein bS20 family.</text>
</comment>
<keyword evidence="2 7" id="KW-0699">rRNA-binding</keyword>
<accession>A0A7C1FPE9</accession>
<evidence type="ECO:0000256" key="8">
    <source>
        <dbReference type="SAM" id="MobiDB-lite"/>
    </source>
</evidence>
<reference evidence="9" key="1">
    <citation type="journal article" date="2020" name="mSystems">
        <title>Genome- and Community-Level Interaction Insights into Carbon Utilization and Element Cycling Functions of Hydrothermarchaeota in Hydrothermal Sediment.</title>
        <authorList>
            <person name="Zhou Z."/>
            <person name="Liu Y."/>
            <person name="Xu W."/>
            <person name="Pan J."/>
            <person name="Luo Z.H."/>
            <person name="Li M."/>
        </authorList>
    </citation>
    <scope>NUCLEOTIDE SEQUENCE [LARGE SCALE GENOMIC DNA]</scope>
    <source>
        <strain evidence="9">SpSt-289</strain>
    </source>
</reference>
<dbReference type="OMA" id="KRCFSAC"/>
<dbReference type="AlphaFoldDB" id="A0A7C1FPE9"/>
<feature type="compositionally biased region" description="Basic and acidic residues" evidence="8">
    <location>
        <begin position="1"/>
        <end position="11"/>
    </location>
</feature>
<evidence type="ECO:0000256" key="3">
    <source>
        <dbReference type="ARBA" id="ARBA00022884"/>
    </source>
</evidence>
<evidence type="ECO:0000256" key="1">
    <source>
        <dbReference type="ARBA" id="ARBA00007634"/>
    </source>
</evidence>
<keyword evidence="5 7" id="KW-0687">Ribonucleoprotein</keyword>
<protein>
    <recommendedName>
        <fullName evidence="6 7">Small ribosomal subunit protein bS20</fullName>
    </recommendedName>
</protein>
<dbReference type="PANTHER" id="PTHR33398">
    <property type="entry name" value="30S RIBOSOMAL PROTEIN S20"/>
    <property type="match status" value="1"/>
</dbReference>
<evidence type="ECO:0000256" key="2">
    <source>
        <dbReference type="ARBA" id="ARBA00022730"/>
    </source>
</evidence>
<dbReference type="Gene3D" id="1.20.58.110">
    <property type="entry name" value="Ribosomal protein S20"/>
    <property type="match status" value="1"/>
</dbReference>
<dbReference type="EMBL" id="DSMG01000207">
    <property type="protein sequence ID" value="HDX33853.1"/>
    <property type="molecule type" value="Genomic_DNA"/>
</dbReference>
<keyword evidence="3 7" id="KW-0694">RNA-binding</keyword>
<dbReference type="HAMAP" id="MF_00500">
    <property type="entry name" value="Ribosomal_bS20"/>
    <property type="match status" value="1"/>
</dbReference>
<name>A0A7C1FPE9_9CHLR</name>
<dbReference type="GO" id="GO:0006412">
    <property type="term" value="P:translation"/>
    <property type="evidence" value="ECO:0007669"/>
    <property type="project" value="UniProtKB-UniRule"/>
</dbReference>
<dbReference type="SUPFAM" id="SSF46992">
    <property type="entry name" value="Ribosomal protein S20"/>
    <property type="match status" value="1"/>
</dbReference>
<proteinExistence type="inferred from homology"/>
<dbReference type="GO" id="GO:0003735">
    <property type="term" value="F:structural constituent of ribosome"/>
    <property type="evidence" value="ECO:0007669"/>
    <property type="project" value="InterPro"/>
</dbReference>
<dbReference type="GO" id="GO:0015935">
    <property type="term" value="C:small ribosomal subunit"/>
    <property type="evidence" value="ECO:0007669"/>
    <property type="project" value="TreeGrafter"/>
</dbReference>
<evidence type="ECO:0000256" key="5">
    <source>
        <dbReference type="ARBA" id="ARBA00023274"/>
    </source>
</evidence>